<dbReference type="GO" id="GO:0005737">
    <property type="term" value="C:cytoplasm"/>
    <property type="evidence" value="ECO:0007669"/>
    <property type="project" value="UniProtKB-SubCell"/>
</dbReference>
<dbReference type="HAMAP" id="MF_01384">
    <property type="entry name" value="UreD"/>
    <property type="match status" value="1"/>
</dbReference>
<comment type="subunit">
    <text evidence="3">UreD, UreF and UreG form a complex that acts as a GTP-hydrolysis-dependent molecular chaperone, activating the urease apoprotein by helping to assemble the nickel containing metallocenter of UreC. The UreE protein probably delivers the nickel.</text>
</comment>
<evidence type="ECO:0000256" key="2">
    <source>
        <dbReference type="ARBA" id="ARBA00023186"/>
    </source>
</evidence>
<dbReference type="InterPro" id="IPR002669">
    <property type="entry name" value="UreD"/>
</dbReference>
<reference evidence="4 5" key="1">
    <citation type="submission" date="2018-10" db="EMBL/GenBank/DDBJ databases">
        <title>Histidinibacterium lentulum gen. nov., sp. nov., a marine bacterium from the culture broth of Picochlorum sp. 122.</title>
        <authorList>
            <person name="Wang G."/>
        </authorList>
    </citation>
    <scope>NUCLEOTIDE SEQUENCE [LARGE SCALE GENOMIC DNA]</scope>
    <source>
        <strain evidence="4 5">B17</strain>
    </source>
</reference>
<evidence type="ECO:0000256" key="1">
    <source>
        <dbReference type="ARBA" id="ARBA00007177"/>
    </source>
</evidence>
<keyword evidence="2 3" id="KW-0143">Chaperone</keyword>
<dbReference type="PANTHER" id="PTHR33643:SF1">
    <property type="entry name" value="UREASE ACCESSORY PROTEIN D"/>
    <property type="match status" value="1"/>
</dbReference>
<comment type="similarity">
    <text evidence="1 3">Belongs to the UreD family.</text>
</comment>
<sequence length="239" mass="25601">MDGSLKVLFPGRPAPALEAVTLNTSGGLTGGDRLRFTAHAGPGAALVLSTQAAERAYGSSDPDPARVETRLTAEEGAVLHWLPQETILYEACALDRRLRADLAPDARFTGLETLVFGRRAMGERLTRASLHDRWDIRRDGRRLFADGLRLSGDVAARLASPFGARGAGAMATLVHAAPDAAARLRQVRAMLPFPSGAALPSEGLLVVRLLAEDGHLLRASLVPLVERLTRAPVPKVWRL</sequence>
<comment type="function">
    <text evidence="3">Required for maturation of urease via the functional incorporation of the urease nickel metallocenter.</text>
</comment>
<organism evidence="4 5">
    <name type="scientific">Histidinibacterium lentulum</name>
    <dbReference type="NCBI Taxonomy" id="2480588"/>
    <lineage>
        <taxon>Bacteria</taxon>
        <taxon>Pseudomonadati</taxon>
        <taxon>Pseudomonadota</taxon>
        <taxon>Alphaproteobacteria</taxon>
        <taxon>Rhodobacterales</taxon>
        <taxon>Paracoccaceae</taxon>
        <taxon>Histidinibacterium</taxon>
    </lineage>
</organism>
<protein>
    <recommendedName>
        <fullName evidence="3">Urease accessory protein UreD</fullName>
    </recommendedName>
</protein>
<proteinExistence type="inferred from homology"/>
<keyword evidence="3" id="KW-0996">Nickel insertion</keyword>
<dbReference type="PANTHER" id="PTHR33643">
    <property type="entry name" value="UREASE ACCESSORY PROTEIN D"/>
    <property type="match status" value="1"/>
</dbReference>
<evidence type="ECO:0000313" key="4">
    <source>
        <dbReference type="EMBL" id="ROT99123.1"/>
    </source>
</evidence>
<dbReference type="Pfam" id="PF01774">
    <property type="entry name" value="UreD"/>
    <property type="match status" value="1"/>
</dbReference>
<keyword evidence="5" id="KW-1185">Reference proteome</keyword>
<evidence type="ECO:0000256" key="3">
    <source>
        <dbReference type="HAMAP-Rule" id="MF_01384"/>
    </source>
</evidence>
<name>A0A3N2QV70_9RHOB</name>
<dbReference type="GO" id="GO:0016151">
    <property type="term" value="F:nickel cation binding"/>
    <property type="evidence" value="ECO:0007669"/>
    <property type="project" value="UniProtKB-UniRule"/>
</dbReference>
<dbReference type="OrthoDB" id="9798842at2"/>
<evidence type="ECO:0000313" key="5">
    <source>
        <dbReference type="Proteomes" id="UP000268016"/>
    </source>
</evidence>
<keyword evidence="3" id="KW-0963">Cytoplasm</keyword>
<dbReference type="AlphaFoldDB" id="A0A3N2QV70"/>
<dbReference type="EMBL" id="RDRB01000008">
    <property type="protein sequence ID" value="ROT99123.1"/>
    <property type="molecule type" value="Genomic_DNA"/>
</dbReference>
<accession>A0A3N2QV70</accession>
<dbReference type="Proteomes" id="UP000268016">
    <property type="component" value="Unassembled WGS sequence"/>
</dbReference>
<comment type="subcellular location">
    <subcellularLocation>
        <location evidence="3">Cytoplasm</location>
    </subcellularLocation>
</comment>
<gene>
    <name evidence="3" type="primary">ureD</name>
    <name evidence="4" type="ORF">EAT49_15560</name>
</gene>
<comment type="caution">
    <text evidence="4">The sequence shown here is derived from an EMBL/GenBank/DDBJ whole genome shotgun (WGS) entry which is preliminary data.</text>
</comment>